<evidence type="ECO:0000256" key="3">
    <source>
        <dbReference type="ARBA" id="ARBA00022980"/>
    </source>
</evidence>
<dbReference type="Gene3D" id="3.30.1320.10">
    <property type="match status" value="1"/>
</dbReference>
<evidence type="ECO:0000256" key="6">
    <source>
        <dbReference type="ARBA" id="ARBA00035263"/>
    </source>
</evidence>
<evidence type="ECO:0000256" key="1">
    <source>
        <dbReference type="ARBA" id="ARBA00004173"/>
    </source>
</evidence>
<dbReference type="GO" id="GO:0003735">
    <property type="term" value="F:structural constituent of ribosome"/>
    <property type="evidence" value="ECO:0007669"/>
    <property type="project" value="InterPro"/>
</dbReference>
<dbReference type="Pfam" id="PF00886">
    <property type="entry name" value="Ribosomal_S16"/>
    <property type="match status" value="1"/>
</dbReference>
<evidence type="ECO:0000313" key="8">
    <source>
        <dbReference type="EMBL" id="CAD7394848.1"/>
    </source>
</evidence>
<dbReference type="GO" id="GO:0032543">
    <property type="term" value="P:mitochondrial translation"/>
    <property type="evidence" value="ECO:0007669"/>
    <property type="project" value="TreeGrafter"/>
</dbReference>
<comment type="subcellular location">
    <subcellularLocation>
        <location evidence="1">Mitochondrion</location>
    </subcellularLocation>
</comment>
<protein>
    <recommendedName>
        <fullName evidence="6">Small ribosomal subunit protein bS16m</fullName>
    </recommendedName>
    <alternativeName>
        <fullName evidence="7">28S ribosomal protein S16, mitochondrial</fullName>
    </alternativeName>
</protein>
<dbReference type="SUPFAM" id="SSF54565">
    <property type="entry name" value="Ribosomal protein S16"/>
    <property type="match status" value="1"/>
</dbReference>
<keyword evidence="3" id="KW-0689">Ribosomal protein</keyword>
<dbReference type="GO" id="GO:0005763">
    <property type="term" value="C:mitochondrial small ribosomal subunit"/>
    <property type="evidence" value="ECO:0007669"/>
    <property type="project" value="TreeGrafter"/>
</dbReference>
<reference evidence="8" key="1">
    <citation type="submission" date="2020-11" db="EMBL/GenBank/DDBJ databases">
        <authorList>
            <person name="Tran Van P."/>
        </authorList>
    </citation>
    <scope>NUCLEOTIDE SEQUENCE</scope>
</reference>
<evidence type="ECO:0000256" key="5">
    <source>
        <dbReference type="ARBA" id="ARBA00023274"/>
    </source>
</evidence>
<comment type="similarity">
    <text evidence="2">Belongs to the bacterial ribosomal protein bS16 family.</text>
</comment>
<dbReference type="InterPro" id="IPR023803">
    <property type="entry name" value="Ribosomal_bS16_dom_sf"/>
</dbReference>
<evidence type="ECO:0000256" key="7">
    <source>
        <dbReference type="ARBA" id="ARBA00035438"/>
    </source>
</evidence>
<organism evidence="8">
    <name type="scientific">Timema cristinae</name>
    <name type="common">Walking stick</name>
    <dbReference type="NCBI Taxonomy" id="61476"/>
    <lineage>
        <taxon>Eukaryota</taxon>
        <taxon>Metazoa</taxon>
        <taxon>Ecdysozoa</taxon>
        <taxon>Arthropoda</taxon>
        <taxon>Hexapoda</taxon>
        <taxon>Insecta</taxon>
        <taxon>Pterygota</taxon>
        <taxon>Neoptera</taxon>
        <taxon>Polyneoptera</taxon>
        <taxon>Phasmatodea</taxon>
        <taxon>Timematodea</taxon>
        <taxon>Timematoidea</taxon>
        <taxon>Timematidae</taxon>
        <taxon>Timema</taxon>
    </lineage>
</organism>
<dbReference type="InterPro" id="IPR000307">
    <property type="entry name" value="Ribosomal_bS16"/>
</dbReference>
<evidence type="ECO:0000256" key="2">
    <source>
        <dbReference type="ARBA" id="ARBA00006668"/>
    </source>
</evidence>
<dbReference type="PANTHER" id="PTHR12919:SF20">
    <property type="entry name" value="SMALL RIBOSOMAL SUBUNIT PROTEIN BS16M"/>
    <property type="match status" value="1"/>
</dbReference>
<gene>
    <name evidence="8" type="ORF">TCEB3V08_LOCUS2748</name>
</gene>
<dbReference type="GO" id="GO:0005743">
    <property type="term" value="C:mitochondrial inner membrane"/>
    <property type="evidence" value="ECO:0007669"/>
    <property type="project" value="UniProtKB-ARBA"/>
</dbReference>
<keyword evidence="5" id="KW-0687">Ribonucleoprotein</keyword>
<dbReference type="EMBL" id="OC317078">
    <property type="protein sequence ID" value="CAD7394848.1"/>
    <property type="molecule type" value="Genomic_DNA"/>
</dbReference>
<accession>A0A7R9GSU6</accession>
<keyword evidence="4" id="KW-0496">Mitochondrion</keyword>
<proteinExistence type="inferred from homology"/>
<dbReference type="AlphaFoldDB" id="A0A7R9GSU6"/>
<sequence>MKTELQSKSAPKAHLLFARLEAVLTKCDLARKGNFGGKVNLLLGALPFKKKEDLVIILKMCGSKSHMKLSKYVDSTGDNKLFGETKKGQHTQCIEQIGSFDPLTNKYNEKLVSLNFERIKYWIGHGAIPSTPVAELLGLAGFFPVHPRTYMTAWRNRRANESREAVEQSPENIALSN</sequence>
<evidence type="ECO:0000256" key="4">
    <source>
        <dbReference type="ARBA" id="ARBA00023128"/>
    </source>
</evidence>
<dbReference type="PANTHER" id="PTHR12919">
    <property type="entry name" value="30S RIBOSOMAL PROTEIN S16"/>
    <property type="match status" value="1"/>
</dbReference>
<name>A0A7R9GSU6_TIMCR</name>
<dbReference type="FunFam" id="3.30.1320.10:FF:000004">
    <property type="entry name" value="28S ribosomal protein S16, mitochondrial"/>
    <property type="match status" value="1"/>
</dbReference>